<evidence type="ECO:0000313" key="1">
    <source>
        <dbReference type="EMBL" id="QSZ40703.1"/>
    </source>
</evidence>
<proteinExistence type="predicted"/>
<protein>
    <submittedName>
        <fullName evidence="1">Uncharacterized protein</fullName>
    </submittedName>
</protein>
<reference evidence="1" key="2">
    <citation type="submission" date="2021-04" db="EMBL/GenBank/DDBJ databases">
        <title>Isolation and characterization of a novel species of the genus Sulfurimonas.</title>
        <authorList>
            <person name="Fukui M."/>
        </authorList>
    </citation>
    <scope>NUCLEOTIDE SEQUENCE</scope>
    <source>
        <strain evidence="1">H1576</strain>
    </source>
</reference>
<name>A0A975GBY0_9BACT</name>
<organism evidence="1 2">
    <name type="scientific">Sulfurimonas aquatica</name>
    <dbReference type="NCBI Taxonomy" id="2672570"/>
    <lineage>
        <taxon>Bacteria</taxon>
        <taxon>Pseudomonadati</taxon>
        <taxon>Campylobacterota</taxon>
        <taxon>Epsilonproteobacteria</taxon>
        <taxon>Campylobacterales</taxon>
        <taxon>Sulfurimonadaceae</taxon>
        <taxon>Sulfurimonas</taxon>
    </lineage>
</organism>
<dbReference type="Proteomes" id="UP000671852">
    <property type="component" value="Chromosome"/>
</dbReference>
<keyword evidence="2" id="KW-1185">Reference proteome</keyword>
<accession>A0A975GBY0</accession>
<dbReference type="RefSeq" id="WP_207561981.1">
    <property type="nucleotide sequence ID" value="NZ_CP046072.1"/>
</dbReference>
<evidence type="ECO:0000313" key="2">
    <source>
        <dbReference type="Proteomes" id="UP000671852"/>
    </source>
</evidence>
<dbReference type="EMBL" id="CP046072">
    <property type="protein sequence ID" value="QSZ40703.1"/>
    <property type="molecule type" value="Genomic_DNA"/>
</dbReference>
<dbReference type="KEGG" id="saqt:GJV85_00735"/>
<dbReference type="AlphaFoldDB" id="A0A975GBY0"/>
<gene>
    <name evidence="1" type="ORF">GJV85_00735</name>
</gene>
<sequence length="135" mass="15013">MNQISPLHIGAFLIALLAFTFFQLSNLQEELVDASDSYAESEKLAVELSSLKEVYASKSKTKKAIDRVLNQSTLRSTDLDIKRTKSSISIASKSIDAKALNSLMGKILNASYNITRLKIKKLSETKASLDMEIKW</sequence>
<reference evidence="1" key="1">
    <citation type="submission" date="2019-11" db="EMBL/GenBank/DDBJ databases">
        <authorList>
            <person name="Kojima H."/>
        </authorList>
    </citation>
    <scope>NUCLEOTIDE SEQUENCE</scope>
    <source>
        <strain evidence="1">H1576</strain>
    </source>
</reference>